<feature type="region of interest" description="Disordered" evidence="4">
    <location>
        <begin position="724"/>
        <end position="755"/>
    </location>
</feature>
<dbReference type="Proteomes" id="UP000494163">
    <property type="component" value="Chromosome 2R"/>
</dbReference>
<feature type="region of interest" description="Disordered" evidence="4">
    <location>
        <begin position="492"/>
        <end position="511"/>
    </location>
</feature>
<evidence type="ECO:0000259" key="5">
    <source>
        <dbReference type="Pfam" id="PF07989"/>
    </source>
</evidence>
<name>A0A0M4EEH2_DROBS</name>
<dbReference type="GO" id="GO:0090063">
    <property type="term" value="P:positive regulation of microtubule nucleation"/>
    <property type="evidence" value="ECO:0007669"/>
    <property type="project" value="TreeGrafter"/>
</dbReference>
<dbReference type="AlphaFoldDB" id="A0A0M4EEH2"/>
<feature type="region of interest" description="Disordered" evidence="4">
    <location>
        <begin position="663"/>
        <end position="710"/>
    </location>
</feature>
<gene>
    <name evidence="6" type="ORF">Dbus_chr2Rg1155</name>
</gene>
<evidence type="ECO:0000313" key="7">
    <source>
        <dbReference type="Proteomes" id="UP000494163"/>
    </source>
</evidence>
<keyword evidence="7" id="KW-1185">Reference proteome</keyword>
<dbReference type="PANTHER" id="PTHR46501">
    <property type="entry name" value="MYOMEGALIN"/>
    <property type="match status" value="1"/>
</dbReference>
<dbReference type="InterPro" id="IPR012943">
    <property type="entry name" value="Cnn_1N"/>
</dbReference>
<protein>
    <submittedName>
        <fullName evidence="6">Cnn</fullName>
    </submittedName>
</protein>
<dbReference type="GO" id="GO:0007098">
    <property type="term" value="P:centrosome cycle"/>
    <property type="evidence" value="ECO:0007669"/>
    <property type="project" value="TreeGrafter"/>
</dbReference>
<keyword evidence="3" id="KW-0175">Coiled coil</keyword>
<feature type="compositionally biased region" description="Low complexity" evidence="4">
    <location>
        <begin position="999"/>
        <end position="1010"/>
    </location>
</feature>
<dbReference type="GO" id="GO:1903358">
    <property type="term" value="P:regulation of Golgi organization"/>
    <property type="evidence" value="ECO:0007669"/>
    <property type="project" value="TreeGrafter"/>
</dbReference>
<dbReference type="PANTHER" id="PTHR46501:SF10">
    <property type="entry name" value="CENTROSOMIN"/>
    <property type="match status" value="1"/>
</dbReference>
<evidence type="ECO:0000256" key="3">
    <source>
        <dbReference type="SAM" id="Coils"/>
    </source>
</evidence>
<proteinExistence type="predicted"/>
<dbReference type="InterPro" id="IPR052593">
    <property type="entry name" value="MT-associated_AKAP9-binding"/>
</dbReference>
<evidence type="ECO:0000256" key="2">
    <source>
        <dbReference type="ARBA" id="ARBA00022490"/>
    </source>
</evidence>
<evidence type="ECO:0000313" key="6">
    <source>
        <dbReference type="EMBL" id="ALC41576.1"/>
    </source>
</evidence>
<dbReference type="EMBL" id="CP012524">
    <property type="protein sequence ID" value="ALC41576.1"/>
    <property type="molecule type" value="Genomic_DNA"/>
</dbReference>
<feature type="region of interest" description="Disordered" evidence="4">
    <location>
        <begin position="999"/>
        <end position="1023"/>
    </location>
</feature>
<feature type="compositionally biased region" description="Basic and acidic residues" evidence="4">
    <location>
        <begin position="663"/>
        <end position="687"/>
    </location>
</feature>
<sequence>MDQNQAKHRIQESSESAYNCTSSLKEISLIETVTSFLAENGAAEVDPKVLKHLAEALSKRIDTDACDTSPGGLHDVTMESSYNSFDAARAPVGGNHSPLVLQGRSVRELEEQMSTLRNENFNLKLRIYFMEENQHGGAREKNAGDAMAKQLIDAKVEVEVLRKRITEKTELLKDAAHAITLHEEAQKKSDAESQAMLEHMQQYIQTLEARLENTTQQQTAEQSRPMQTDILRLEEALSAAERQSSEFQAQQSLLQKALNESQESLQNCEAKITELAIKNSELVEQMSQLAELEKVANQTIKNQKLELHACLKENKSILYNISAVELELLQQQRWMNDAASVLHRHGKTLNLMELGPQLRAQLADTACELQDTQEKLTESERVREQACRTIQKLMHKISSLENELKLAKQQQAKQLNANDKPIKAAHSQSDTELCPEGGMSAGLKQRYEQQLADQAELITQLQSEVNKQTSNLQQLVNNELWEKNREVERLTKLVSSQPAAETTADDSAGEKSFTEADYTKALKRSQLLQRKVDVLLHRLADVQQHSSLTEHLRQELQATQADMESANKWRIECAEVCSVLTNRLDELAGFLNSLLKHKDVLGVLAADRCRAMRRAIDRSLDLSKSLNMTLSITGTTLADQSLAQLSKLSELLYTEADNCDRTYNSHEENQSAVKTEGKVLKSDAQPRKERRSLIVPVDNQSESEAWSEPDRKVSLARIGLEDTSSSLVGEQQHSESDSEEQACSANTAKQERSRQSERITQLEALIAQRDERLLQVQCQLVDADNRLKQEQLRVLELTQQLEQVRAQNEALVADLRAIGTQEEQEMVELQQQLQSKAEALQQQQTAYKTLYADAKVTELQLEEAQQMLKNMEAEHMASLEHARAELAQAKLTASEALEQQAQQQQEDLARDWVAVDRFKQISSQLLELQRTSECQQETERELKQTLVESELATRALKKELHESTLQASKAIMERTKAYNDKLQLEKRLDELKLQLTQLQQDEQRQQSQSQSGYTSEEVPNANAPNACSTAVARVDNPSPDLGIESDVGRVVSVELSNAQRTQLKTVELKAADSQQLIINEDTALSDEAAAPETTAAMATGAATPATHDCAKVDQEVAELRRKLIRTKRAFEDTYEKLRIVNLAKAQVERDIKNQILKTHNVLRNVRSNMENVL</sequence>
<evidence type="ECO:0000256" key="4">
    <source>
        <dbReference type="SAM" id="MobiDB-lite"/>
    </source>
</evidence>
<feature type="coiled-coil region" evidence="3">
    <location>
        <begin position="197"/>
        <end position="302"/>
    </location>
</feature>
<feature type="coiled-coil region" evidence="3">
    <location>
        <begin position="99"/>
        <end position="126"/>
    </location>
</feature>
<dbReference type="GO" id="GO:0005794">
    <property type="term" value="C:Golgi apparatus"/>
    <property type="evidence" value="ECO:0007669"/>
    <property type="project" value="TreeGrafter"/>
</dbReference>
<feature type="domain" description="Centrosomin N-terminal motif 1" evidence="5">
    <location>
        <begin position="105"/>
        <end position="179"/>
    </location>
</feature>
<dbReference type="GO" id="GO:0005813">
    <property type="term" value="C:centrosome"/>
    <property type="evidence" value="ECO:0007669"/>
    <property type="project" value="TreeGrafter"/>
</dbReference>
<feature type="coiled-coil region" evidence="3">
    <location>
        <begin position="444"/>
        <end position="478"/>
    </location>
</feature>
<evidence type="ECO:0000256" key="1">
    <source>
        <dbReference type="ARBA" id="ARBA00004496"/>
    </source>
</evidence>
<keyword evidence="2" id="KW-0963">Cytoplasm</keyword>
<organism evidence="6 7">
    <name type="scientific">Drosophila busckii</name>
    <name type="common">Fruit fly</name>
    <dbReference type="NCBI Taxonomy" id="30019"/>
    <lineage>
        <taxon>Eukaryota</taxon>
        <taxon>Metazoa</taxon>
        <taxon>Ecdysozoa</taxon>
        <taxon>Arthropoda</taxon>
        <taxon>Hexapoda</taxon>
        <taxon>Insecta</taxon>
        <taxon>Pterygota</taxon>
        <taxon>Neoptera</taxon>
        <taxon>Endopterygota</taxon>
        <taxon>Diptera</taxon>
        <taxon>Brachycera</taxon>
        <taxon>Muscomorpha</taxon>
        <taxon>Ephydroidea</taxon>
        <taxon>Drosophilidae</taxon>
        <taxon>Drosophila</taxon>
    </lineage>
</organism>
<comment type="subcellular location">
    <subcellularLocation>
        <location evidence="1">Cytoplasm</location>
    </subcellularLocation>
</comment>
<feature type="region of interest" description="Disordered" evidence="4">
    <location>
        <begin position="411"/>
        <end position="439"/>
    </location>
</feature>
<accession>A0A0M4EEH2</accession>
<dbReference type="Pfam" id="PF07989">
    <property type="entry name" value="Cnn_1N"/>
    <property type="match status" value="1"/>
</dbReference>
<dbReference type="SMR" id="A0A0M4EEH2"/>
<dbReference type="OrthoDB" id="10255000at2759"/>
<dbReference type="OMA" id="HEDQRMV"/>
<reference evidence="6 7" key="1">
    <citation type="submission" date="2015-08" db="EMBL/GenBank/DDBJ databases">
        <title>Ancestral chromatin configuration constrains chromatin evolution on differentiating sex chromosomes in Drosophila.</title>
        <authorList>
            <person name="Zhou Q."/>
            <person name="Bachtrog D."/>
        </authorList>
    </citation>
    <scope>NUCLEOTIDE SEQUENCE [LARGE SCALE GENOMIC DNA]</scope>
    <source>
        <tissue evidence="6">Whole larvae</tissue>
    </source>
</reference>
<dbReference type="STRING" id="30019.A0A0M4EEH2"/>
<dbReference type="GO" id="GO:0060090">
    <property type="term" value="F:molecular adaptor activity"/>
    <property type="evidence" value="ECO:0007669"/>
    <property type="project" value="TreeGrafter"/>
</dbReference>